<evidence type="ECO:0000313" key="1">
    <source>
        <dbReference type="EMBL" id="KTD33950.1"/>
    </source>
</evidence>
<reference evidence="1 3" key="1">
    <citation type="submission" date="2015-11" db="EMBL/GenBank/DDBJ databases">
        <title>Genomic analysis of 38 Legionella species identifies large and diverse effector repertoires.</title>
        <authorList>
            <person name="Burstein D."/>
            <person name="Amaro F."/>
            <person name="Zusman T."/>
            <person name="Lifshitz Z."/>
            <person name="Cohen O."/>
            <person name="Gilbert J.A."/>
            <person name="Pupko T."/>
            <person name="Shuman H.A."/>
            <person name="Segal G."/>
        </authorList>
    </citation>
    <scope>NUCLEOTIDE SEQUENCE [LARGE SCALE GENOMIC DNA]</scope>
    <source>
        <strain evidence="1 3">ATCC 43877</strain>
    </source>
</reference>
<keyword evidence="3" id="KW-1185">Reference proteome</keyword>
<evidence type="ECO:0000313" key="4">
    <source>
        <dbReference type="Proteomes" id="UP000254040"/>
    </source>
</evidence>
<gene>
    <name evidence="1" type="ORF">Lmor_1932</name>
    <name evidence="2" type="ORF">NCTC12239_00096</name>
</gene>
<proteinExistence type="predicted"/>
<dbReference type="RefSeq" id="WP_081675647.1">
    <property type="nucleotide sequence ID" value="NZ_CAAAJG010000027.1"/>
</dbReference>
<evidence type="ECO:0000313" key="3">
    <source>
        <dbReference type="Proteomes" id="UP000054985"/>
    </source>
</evidence>
<dbReference type="EMBL" id="UGOG01000001">
    <property type="protein sequence ID" value="STX61191.1"/>
    <property type="molecule type" value="Genomic_DNA"/>
</dbReference>
<dbReference type="Proteomes" id="UP000254040">
    <property type="component" value="Unassembled WGS sequence"/>
</dbReference>
<dbReference type="EMBL" id="LNYN01000021">
    <property type="protein sequence ID" value="KTD33950.1"/>
    <property type="molecule type" value="Genomic_DNA"/>
</dbReference>
<organism evidence="2 4">
    <name type="scientific">Legionella moravica</name>
    <dbReference type="NCBI Taxonomy" id="39962"/>
    <lineage>
        <taxon>Bacteria</taxon>
        <taxon>Pseudomonadati</taxon>
        <taxon>Pseudomonadota</taxon>
        <taxon>Gammaproteobacteria</taxon>
        <taxon>Legionellales</taxon>
        <taxon>Legionellaceae</taxon>
        <taxon>Legionella</taxon>
    </lineage>
</organism>
<sequence>MFGKGISSFLFRPRTTPAPVQPQKWFEKQLMESGLNAKISREHLKKSQATVKVYYNTNYLSDGLAVQNSLTKIPAVNVAGDRSGYFQNGLSFPPDLDFFANIPEGHPELLSPVERLISAKKLIFSESHVFASGGYPNANPVRVYPKPINVGLFSLPGATFENSYLHYRLFMLDPKNFKIDTAKFESIYKNLPTEFAVAKMELGTYDLNHSLIRIRTGLPYLARTYSGTYYPSFNQSNAVIFQSEAYFRHLLEDTSLLLASVNDAAKSTGRPAFLKATAVGMGFFAKIDGHYDIQHMLYPYFLRAFRKLLNEQSYPWIAKVEFPLFSERQHMQFESVFEDYKSSIEVIRTGRDVLQFTEKETDIYFPCAVNPSDAFAYTGNEWGFGSVESMIGNNSSLRFDQVIHANPLLLDMKHHIPVRIMEDYQAKIEATSIAKLRSQNLKIETNIPEADADPRSHQLRL</sequence>
<evidence type="ECO:0000313" key="2">
    <source>
        <dbReference type="EMBL" id="STX61191.1"/>
    </source>
</evidence>
<name>A0A378K047_9GAMM</name>
<dbReference type="AlphaFoldDB" id="A0A378K047"/>
<accession>A0A378K047</accession>
<protein>
    <submittedName>
        <fullName evidence="2">Dot/Icm secretion system substrate</fullName>
    </submittedName>
    <submittedName>
        <fullName evidence="1">Substrate of the Dot/Icm secretion system</fullName>
    </submittedName>
</protein>
<reference evidence="2 4" key="2">
    <citation type="submission" date="2018-06" db="EMBL/GenBank/DDBJ databases">
        <authorList>
            <consortium name="Pathogen Informatics"/>
            <person name="Doyle S."/>
        </authorList>
    </citation>
    <scope>NUCLEOTIDE SEQUENCE [LARGE SCALE GENOMIC DNA]</scope>
    <source>
        <strain evidence="2 4">NCTC12239</strain>
    </source>
</reference>
<dbReference type="Proteomes" id="UP000054985">
    <property type="component" value="Unassembled WGS sequence"/>
</dbReference>